<dbReference type="EMBL" id="LR722031">
    <property type="protein sequence ID" value="VVW86883.1"/>
    <property type="molecule type" value="Genomic_DNA"/>
</dbReference>
<organism evidence="3">
    <name type="scientific">Nymphaea colorata</name>
    <name type="common">pocket water lily</name>
    <dbReference type="NCBI Taxonomy" id="210225"/>
    <lineage>
        <taxon>Eukaryota</taxon>
        <taxon>Viridiplantae</taxon>
        <taxon>Streptophyta</taxon>
        <taxon>Embryophyta</taxon>
        <taxon>Tracheophyta</taxon>
        <taxon>Spermatophyta</taxon>
        <taxon>Magnoliopsida</taxon>
        <taxon>Nymphaeales</taxon>
        <taxon>Nymphaeaceae</taxon>
        <taxon>Nymphaea</taxon>
    </lineage>
</organism>
<protein>
    <recommendedName>
        <fullName evidence="4">U2A'/phosphoprotein 32 family A C-terminal domain-containing protein</fullName>
    </recommendedName>
</protein>
<proteinExistence type="predicted"/>
<evidence type="ECO:0000256" key="2">
    <source>
        <dbReference type="ARBA" id="ARBA00022737"/>
    </source>
</evidence>
<gene>
    <name evidence="3" type="ORF">NYM_LOCUS29634</name>
</gene>
<reference evidence="3" key="1">
    <citation type="submission" date="2019-09" db="EMBL/GenBank/DDBJ databases">
        <authorList>
            <person name="Zhang L."/>
        </authorList>
    </citation>
    <scope>NUCLEOTIDE SEQUENCE</scope>
</reference>
<dbReference type="InterPro" id="IPR032675">
    <property type="entry name" value="LRR_dom_sf"/>
</dbReference>
<dbReference type="InterPro" id="IPR050836">
    <property type="entry name" value="SDS22/Internalin_LRR"/>
</dbReference>
<evidence type="ECO:0000313" key="3">
    <source>
        <dbReference type="EMBL" id="VVW86883.1"/>
    </source>
</evidence>
<dbReference type="PANTHER" id="PTHR46652">
    <property type="entry name" value="LEUCINE-RICH REPEAT AND IQ DOMAIN-CONTAINING PROTEIN 1-RELATED"/>
    <property type="match status" value="1"/>
</dbReference>
<keyword evidence="1" id="KW-0433">Leucine-rich repeat</keyword>
<keyword evidence="2" id="KW-0677">Repeat</keyword>
<dbReference type="InterPro" id="IPR001611">
    <property type="entry name" value="Leu-rich_rpt"/>
</dbReference>
<evidence type="ECO:0008006" key="4">
    <source>
        <dbReference type="Google" id="ProtNLM"/>
    </source>
</evidence>
<dbReference type="Gene3D" id="3.80.10.10">
    <property type="entry name" value="Ribonuclease Inhibitor"/>
    <property type="match status" value="1"/>
</dbReference>
<dbReference type="SUPFAM" id="SSF52075">
    <property type="entry name" value="Outer arm dynein light chain 1"/>
    <property type="match status" value="1"/>
</dbReference>
<sequence>MELYIGNNKISDSNQIKSLSCLNKLIILDLSGNPISKEESYRFYTLFLLKKLKVLDGISIESPEHQQAREHFTGRLTE</sequence>
<accession>A0A5K1HG16</accession>
<name>A0A5K1HG16_9MAGN</name>
<evidence type="ECO:0000256" key="1">
    <source>
        <dbReference type="ARBA" id="ARBA00022614"/>
    </source>
</evidence>
<dbReference type="PROSITE" id="PS51450">
    <property type="entry name" value="LRR"/>
    <property type="match status" value="1"/>
</dbReference>
<dbReference type="PANTHER" id="PTHR46652:SF3">
    <property type="entry name" value="LEUCINE-RICH REPEAT-CONTAINING PROTEIN 9"/>
    <property type="match status" value="1"/>
</dbReference>
<dbReference type="AlphaFoldDB" id="A0A5K1HG16"/>
<dbReference type="Pfam" id="PF14580">
    <property type="entry name" value="LRR_9"/>
    <property type="match status" value="1"/>
</dbReference>